<evidence type="ECO:0000256" key="7">
    <source>
        <dbReference type="RuleBase" id="RU003879"/>
    </source>
</evidence>
<keyword evidence="3" id="KW-1003">Cell membrane</keyword>
<comment type="similarity">
    <text evidence="2 7">Belongs to the ExbD/TolR family.</text>
</comment>
<dbReference type="OrthoDB" id="195649at2"/>
<comment type="subcellular location">
    <subcellularLocation>
        <location evidence="1">Cell membrane</location>
        <topology evidence="1">Single-pass membrane protein</topology>
    </subcellularLocation>
    <subcellularLocation>
        <location evidence="7">Cell membrane</location>
        <topology evidence="7">Single-pass type II membrane protein</topology>
    </subcellularLocation>
</comment>
<dbReference type="EMBL" id="CP016094">
    <property type="protein sequence ID" value="AOS43447.1"/>
    <property type="molecule type" value="Genomic_DNA"/>
</dbReference>
<dbReference type="Pfam" id="PF02472">
    <property type="entry name" value="ExbD"/>
    <property type="match status" value="1"/>
</dbReference>
<name>A0A1D8ARE1_9BACT</name>
<evidence type="ECO:0000256" key="2">
    <source>
        <dbReference type="ARBA" id="ARBA00005811"/>
    </source>
</evidence>
<dbReference type="Proteomes" id="UP000095228">
    <property type="component" value="Chromosome"/>
</dbReference>
<keyword evidence="7" id="KW-0653">Protein transport</keyword>
<evidence type="ECO:0000256" key="8">
    <source>
        <dbReference type="SAM" id="Phobius"/>
    </source>
</evidence>
<proteinExistence type="inferred from homology"/>
<dbReference type="RefSeq" id="WP_069960800.1">
    <property type="nucleotide sequence ID" value="NZ_CP016094.1"/>
</dbReference>
<dbReference type="GO" id="GO:0022857">
    <property type="term" value="F:transmembrane transporter activity"/>
    <property type="evidence" value="ECO:0007669"/>
    <property type="project" value="InterPro"/>
</dbReference>
<dbReference type="GO" id="GO:0005886">
    <property type="term" value="C:plasma membrane"/>
    <property type="evidence" value="ECO:0007669"/>
    <property type="project" value="UniProtKB-SubCell"/>
</dbReference>
<evidence type="ECO:0000256" key="6">
    <source>
        <dbReference type="ARBA" id="ARBA00023136"/>
    </source>
</evidence>
<keyword evidence="6 8" id="KW-0472">Membrane</keyword>
<protein>
    <submittedName>
        <fullName evidence="9">Biopolymer transport protein ExbD/TolR</fullName>
    </submittedName>
</protein>
<organism evidence="9 10">
    <name type="scientific">Lacunisphaera limnophila</name>
    <dbReference type="NCBI Taxonomy" id="1838286"/>
    <lineage>
        <taxon>Bacteria</taxon>
        <taxon>Pseudomonadati</taxon>
        <taxon>Verrucomicrobiota</taxon>
        <taxon>Opitutia</taxon>
        <taxon>Opitutales</taxon>
        <taxon>Opitutaceae</taxon>
        <taxon>Lacunisphaera</taxon>
    </lineage>
</organism>
<dbReference type="STRING" id="1838286.Verru16b_00492"/>
<evidence type="ECO:0000256" key="3">
    <source>
        <dbReference type="ARBA" id="ARBA00022475"/>
    </source>
</evidence>
<keyword evidence="7" id="KW-0813">Transport</keyword>
<dbReference type="AlphaFoldDB" id="A0A1D8ARE1"/>
<keyword evidence="10" id="KW-1185">Reference proteome</keyword>
<keyword evidence="5 8" id="KW-1133">Transmembrane helix</keyword>
<dbReference type="PATRIC" id="fig|1838286.3.peg.498"/>
<reference evidence="9 10" key="1">
    <citation type="submission" date="2016-06" db="EMBL/GenBank/DDBJ databases">
        <title>Three novel species with peptidoglycan cell walls form the new genus Lacunisphaera gen. nov. in the family Opitutaceae of the verrucomicrobial subdivision 4.</title>
        <authorList>
            <person name="Rast P."/>
            <person name="Gloeckner I."/>
            <person name="Jogler M."/>
            <person name="Boedeker C."/>
            <person name="Jeske O."/>
            <person name="Wiegand S."/>
            <person name="Reinhardt R."/>
            <person name="Schumann P."/>
            <person name="Rohde M."/>
            <person name="Spring S."/>
            <person name="Gloeckner F.O."/>
            <person name="Jogler C."/>
        </authorList>
    </citation>
    <scope>NUCLEOTIDE SEQUENCE [LARGE SCALE GENOMIC DNA]</scope>
    <source>
        <strain evidence="9 10">IG16b</strain>
    </source>
</reference>
<dbReference type="Gene3D" id="3.30.420.270">
    <property type="match status" value="1"/>
</dbReference>
<feature type="transmembrane region" description="Helical" evidence="8">
    <location>
        <begin position="21"/>
        <end position="43"/>
    </location>
</feature>
<dbReference type="KEGG" id="obg:Verru16b_00492"/>
<evidence type="ECO:0000313" key="9">
    <source>
        <dbReference type="EMBL" id="AOS43447.1"/>
    </source>
</evidence>
<accession>A0A1D8ARE1</accession>
<dbReference type="GO" id="GO:0015031">
    <property type="term" value="P:protein transport"/>
    <property type="evidence" value="ECO:0007669"/>
    <property type="project" value="UniProtKB-KW"/>
</dbReference>
<evidence type="ECO:0000256" key="5">
    <source>
        <dbReference type="ARBA" id="ARBA00022989"/>
    </source>
</evidence>
<gene>
    <name evidence="9" type="ORF">Verru16b_00492</name>
</gene>
<evidence type="ECO:0000256" key="1">
    <source>
        <dbReference type="ARBA" id="ARBA00004162"/>
    </source>
</evidence>
<dbReference type="InterPro" id="IPR003400">
    <property type="entry name" value="ExbD"/>
</dbReference>
<sequence>MITQPLELQSRLSPAPRDLDFFAWVNVGLIALFFGLLGSRFVLAPGLAVGLGNEGTLALPQISGAEAGAGPASVVVSYRRDKVILFEGGMYDLKELRTHMAAYAEKHPGAVMLVRSDAQVSMQAILDLCEMARAVGFANVLLAAEQTPVTAPR</sequence>
<evidence type="ECO:0000256" key="4">
    <source>
        <dbReference type="ARBA" id="ARBA00022692"/>
    </source>
</evidence>
<evidence type="ECO:0000313" key="10">
    <source>
        <dbReference type="Proteomes" id="UP000095228"/>
    </source>
</evidence>
<keyword evidence="4 7" id="KW-0812">Transmembrane</keyword>